<reference evidence="2 3" key="1">
    <citation type="journal article" date="2020" name="ISME J.">
        <title>Uncovering the hidden diversity of litter-decomposition mechanisms in mushroom-forming fungi.</title>
        <authorList>
            <person name="Floudas D."/>
            <person name="Bentzer J."/>
            <person name="Ahren D."/>
            <person name="Johansson T."/>
            <person name="Persson P."/>
            <person name="Tunlid A."/>
        </authorList>
    </citation>
    <scope>NUCLEOTIDE SEQUENCE [LARGE SCALE GENOMIC DNA]</scope>
    <source>
        <strain evidence="2 3">CBS 661.87</strain>
    </source>
</reference>
<dbReference type="EMBL" id="JAACJP010000039">
    <property type="protein sequence ID" value="KAF5373469.1"/>
    <property type="molecule type" value="Genomic_DNA"/>
</dbReference>
<protein>
    <submittedName>
        <fullName evidence="2">Uncharacterized protein</fullName>
    </submittedName>
</protein>
<evidence type="ECO:0000313" key="2">
    <source>
        <dbReference type="EMBL" id="KAF5373469.1"/>
    </source>
</evidence>
<proteinExistence type="predicted"/>
<comment type="caution">
    <text evidence="2">The sequence shown here is derived from an EMBL/GenBank/DDBJ whole genome shotgun (WGS) entry which is preliminary data.</text>
</comment>
<feature type="compositionally biased region" description="Basic and acidic residues" evidence="1">
    <location>
        <begin position="76"/>
        <end position="86"/>
    </location>
</feature>
<accession>A0A8H5GYS1</accession>
<name>A0A8H5GYS1_9AGAR</name>
<sequence length="256" mass="29409">MNPSEANLRRNIHVHVQASKGSFTRPTSTPSSDRDEDSSRTTRACKHIKTKYCSSTVQELLTTATTTVPHTMNNDTKNDQPSEEPKSPQSSSSQVDPISATITTTHTLTTDNDKQASEPPQPFYRRMTLADIKRPAPLLWNDPRLGGRMRHYVLSYSFPTKDQDAWALRHNFRPDLDNFNRRFEVIKEIQLHLFSRCRYAAVPFEEDRSVDCSGFTITSNLSPEELAWGADLKHIRRVQKILRTGRAPRWHQFRES</sequence>
<feature type="region of interest" description="Disordered" evidence="1">
    <location>
        <begin position="1"/>
        <end position="43"/>
    </location>
</feature>
<gene>
    <name evidence="2" type="ORF">D9615_009429</name>
</gene>
<dbReference type="Proteomes" id="UP000565441">
    <property type="component" value="Unassembled WGS sequence"/>
</dbReference>
<keyword evidence="3" id="KW-1185">Reference proteome</keyword>
<feature type="region of interest" description="Disordered" evidence="1">
    <location>
        <begin position="64"/>
        <end position="97"/>
    </location>
</feature>
<evidence type="ECO:0000256" key="1">
    <source>
        <dbReference type="SAM" id="MobiDB-lite"/>
    </source>
</evidence>
<dbReference type="AlphaFoldDB" id="A0A8H5GYS1"/>
<evidence type="ECO:0000313" key="3">
    <source>
        <dbReference type="Proteomes" id="UP000565441"/>
    </source>
</evidence>
<organism evidence="2 3">
    <name type="scientific">Tricholomella constricta</name>
    <dbReference type="NCBI Taxonomy" id="117010"/>
    <lineage>
        <taxon>Eukaryota</taxon>
        <taxon>Fungi</taxon>
        <taxon>Dikarya</taxon>
        <taxon>Basidiomycota</taxon>
        <taxon>Agaricomycotina</taxon>
        <taxon>Agaricomycetes</taxon>
        <taxon>Agaricomycetidae</taxon>
        <taxon>Agaricales</taxon>
        <taxon>Tricholomatineae</taxon>
        <taxon>Lyophyllaceae</taxon>
        <taxon>Tricholomella</taxon>
    </lineage>
</organism>